<evidence type="ECO:0000313" key="1">
    <source>
        <dbReference type="EMBL" id="EPY34170.1"/>
    </source>
</evidence>
<sequence length="124" mass="14376">MSADPDAPANPGRISGGHIIHNMIYSHDDANNLEIVSGWKEQGVREYNQEVVRPAKLNMHKKHPCYNMNTELVKCSLLCPPEMRLGGRTATCNVERQALMKCLVKNKKWSEKEYMELKPWYQFW</sequence>
<dbReference type="OrthoDB" id="275877at2759"/>
<gene>
    <name evidence="2" type="ORF">STCU_00085</name>
    <name evidence="1" type="ORF">STCU_01801</name>
</gene>
<dbReference type="EMBL" id="ATMH01001801">
    <property type="protein sequence ID" value="EPY34170.1"/>
    <property type="molecule type" value="Genomic_DNA"/>
</dbReference>
<dbReference type="AlphaFoldDB" id="S9WEN6"/>
<dbReference type="EMBL" id="ATMH01000085">
    <property type="protein sequence ID" value="EPY37212.1"/>
    <property type="molecule type" value="Genomic_DNA"/>
</dbReference>
<reference evidence="1 3" key="1">
    <citation type="journal article" date="2013" name="PLoS ONE">
        <title>Predicting the Proteins of Angomonas deanei, Strigomonas culicis and Their Respective Endosymbionts Reveals New Aspects of the Trypanosomatidae Family.</title>
        <authorList>
            <person name="Motta M.C."/>
            <person name="Martins A.C."/>
            <person name="de Souza S.S."/>
            <person name="Catta-Preta C.M."/>
            <person name="Silva R."/>
            <person name="Klein C.C."/>
            <person name="de Almeida L.G."/>
            <person name="de Lima Cunha O."/>
            <person name="Ciapina L.P."/>
            <person name="Brocchi M."/>
            <person name="Colabardini A.C."/>
            <person name="de Araujo Lima B."/>
            <person name="Machado C.R."/>
            <person name="de Almeida Soares C.M."/>
            <person name="Probst C.M."/>
            <person name="de Menezes C.B."/>
            <person name="Thompson C.E."/>
            <person name="Bartholomeu D.C."/>
            <person name="Gradia D.F."/>
            <person name="Pavoni D.P."/>
            <person name="Grisard E.C."/>
            <person name="Fantinatti-Garboggini F."/>
            <person name="Marchini F.K."/>
            <person name="Rodrigues-Luiz G.F."/>
            <person name="Wagner G."/>
            <person name="Goldman G.H."/>
            <person name="Fietto J.L."/>
            <person name="Elias M.C."/>
            <person name="Goldman M.H."/>
            <person name="Sagot M.F."/>
            <person name="Pereira M."/>
            <person name="Stoco P.H."/>
            <person name="de Mendonca-Neto R.P."/>
            <person name="Teixeira S.M."/>
            <person name="Maciel T.E."/>
            <person name="de Oliveira Mendes T.A."/>
            <person name="Urmenyi T.P."/>
            <person name="de Souza W."/>
            <person name="Schenkman S."/>
            <person name="de Vasconcelos A.T."/>
        </authorList>
    </citation>
    <scope>NUCLEOTIDE SEQUENCE [LARGE SCALE GENOMIC DNA]</scope>
</reference>
<organism evidence="1 3">
    <name type="scientific">Strigomonas culicis</name>
    <dbReference type="NCBI Taxonomy" id="28005"/>
    <lineage>
        <taxon>Eukaryota</taxon>
        <taxon>Discoba</taxon>
        <taxon>Euglenozoa</taxon>
        <taxon>Kinetoplastea</taxon>
        <taxon>Metakinetoplastina</taxon>
        <taxon>Trypanosomatida</taxon>
        <taxon>Trypanosomatidae</taxon>
        <taxon>Strigomonadinae</taxon>
        <taxon>Strigomonas</taxon>
    </lineage>
</organism>
<accession>S9WEN6</accession>
<proteinExistence type="predicted"/>
<reference evidence="1" key="2">
    <citation type="submission" date="2013-03" db="EMBL/GenBank/DDBJ databases">
        <authorList>
            <person name="Motta M.C.M."/>
            <person name="Martins A.C.A."/>
            <person name="Preta C.M.C.C."/>
            <person name="Silva R."/>
            <person name="de Souza S.S."/>
            <person name="Klein C.C."/>
            <person name="de Almeida L.G.P."/>
            <person name="Cunha O.L."/>
            <person name="Colabardini A.C."/>
            <person name="Lima B.A."/>
            <person name="Machado C.R."/>
            <person name="Soares C.M.A."/>
            <person name="de Menezes C.B.A."/>
            <person name="Bartolomeu D.C."/>
            <person name="Grisard E.C."/>
            <person name="Fantinatti-Garboggini F."/>
            <person name="Rodrigues-Luiz G.F."/>
            <person name="Wagner G."/>
            <person name="Goldman G.H."/>
            <person name="Fietto J.L.R."/>
            <person name="Ciapina L.P."/>
            <person name="Brocchi M."/>
            <person name="Elias M.C."/>
            <person name="Goldman M.H.S."/>
            <person name="Sagot M.-F."/>
            <person name="Pereira M."/>
            <person name="Stoco P.H."/>
            <person name="Teixeira S.M.R."/>
            <person name="de Mendonca-Neto R.P."/>
            <person name="Maciel T.E.F."/>
            <person name="Mendes T.A.O."/>
            <person name="Urmenyi T.P."/>
            <person name="Teixeira M.M.G."/>
            <person name="de Camargo E.F.P."/>
            <person name="de Sousa W."/>
            <person name="Schenkman S."/>
            <person name="de Vasconcelos A.T.R."/>
        </authorList>
    </citation>
    <scope>NUCLEOTIDE SEQUENCE</scope>
</reference>
<protein>
    <submittedName>
        <fullName evidence="1">Uncharacterized protein</fullName>
    </submittedName>
</protein>
<comment type="caution">
    <text evidence="1">The sequence shown here is derived from an EMBL/GenBank/DDBJ whole genome shotgun (WGS) entry which is preliminary data.</text>
</comment>
<evidence type="ECO:0000313" key="3">
    <source>
        <dbReference type="Proteomes" id="UP000015354"/>
    </source>
</evidence>
<dbReference type="Proteomes" id="UP000015354">
    <property type="component" value="Unassembled WGS sequence"/>
</dbReference>
<keyword evidence="3" id="KW-1185">Reference proteome</keyword>
<name>S9WEN6_9TRYP</name>
<evidence type="ECO:0000313" key="2">
    <source>
        <dbReference type="EMBL" id="EPY37212.1"/>
    </source>
</evidence>